<evidence type="ECO:0000256" key="4">
    <source>
        <dbReference type="ARBA" id="ARBA00022759"/>
    </source>
</evidence>
<feature type="domain" description="CRISPR type III-associated protein" evidence="9">
    <location>
        <begin position="13"/>
        <end position="213"/>
    </location>
</feature>
<evidence type="ECO:0000256" key="1">
    <source>
        <dbReference type="ARBA" id="ARBA00006342"/>
    </source>
</evidence>
<dbReference type="Proteomes" id="UP000193118">
    <property type="component" value="Unassembled WGS sequence"/>
</dbReference>
<dbReference type="OrthoDB" id="9789361at2"/>
<sequence>MKLANIHILEAKLVLQTGLHIGAGDSEIHIGGIDNSVIKHPVSGEPYIPGSSIKGKIRSLLEWKSGVVQEAPLGKREYETAQGAEKTAVKHILQLFGISGDSQSEALQQEIGHTRVSFWDCSLNQDYAKRLRNDNLLFTEVKSENRINRIAGTAEHPRQTERVPAGAEFDFKLTVKEFDGDEKALLDTLLQGLKLLEWDSLGGSGSRGYGKVKFEAVCLNGESIDDRFNTIQPFAK</sequence>
<evidence type="ECO:0000313" key="10">
    <source>
        <dbReference type="EMBL" id="OSI18809.1"/>
    </source>
</evidence>
<keyword evidence="3" id="KW-0540">Nuclease</keyword>
<keyword evidence="7" id="KW-0051">Antiviral defense</keyword>
<reference evidence="11" key="1">
    <citation type="submission" date="2017-01" db="EMBL/GenBank/DDBJ databases">
        <authorList>
            <person name="Wolfgang W.J."/>
            <person name="Cole J."/>
            <person name="Wroblewski D."/>
            <person name="Mcginnis J."/>
            <person name="Musser K.A."/>
        </authorList>
    </citation>
    <scope>NUCLEOTIDE SEQUENCE [LARGE SCALE GENOMIC DNA]</scope>
    <source>
        <strain evidence="11">DSM 19151</strain>
    </source>
</reference>
<evidence type="ECO:0000256" key="2">
    <source>
        <dbReference type="ARBA" id="ARBA00022150"/>
    </source>
</evidence>
<dbReference type="PANTHER" id="PTHR35579:SF3">
    <property type="entry name" value="CRISPR SYSTEM CMS ENDORIBONUCLEASE CSM3"/>
    <property type="match status" value="1"/>
</dbReference>
<keyword evidence="5" id="KW-0378">Hydrolase</keyword>
<keyword evidence="4" id="KW-0255">Endonuclease</keyword>
<dbReference type="PANTHER" id="PTHR35579">
    <property type="entry name" value="CRISPR SYSTEM CMS ENDORIBONUCLEASE CSM3"/>
    <property type="match status" value="1"/>
</dbReference>
<protein>
    <recommendedName>
        <fullName evidence="2">CRISPR system Cms endoribonuclease Csm3</fullName>
    </recommendedName>
    <alternativeName>
        <fullName evidence="8">CRISPR type III A-associated RAMP protein Csm3</fullName>
    </alternativeName>
</protein>
<dbReference type="GO" id="GO:0003735">
    <property type="term" value="F:structural constituent of ribosome"/>
    <property type="evidence" value="ECO:0007669"/>
    <property type="project" value="InterPro"/>
</dbReference>
<dbReference type="InterPro" id="IPR052216">
    <property type="entry name" value="CRISPR_Csm3_endoribonuclease"/>
</dbReference>
<name>A0A1X3DFT0_9NEIS</name>
<dbReference type="GO" id="GO:0016787">
    <property type="term" value="F:hydrolase activity"/>
    <property type="evidence" value="ECO:0007669"/>
    <property type="project" value="UniProtKB-KW"/>
</dbReference>
<dbReference type="GeneID" id="94580602"/>
<keyword evidence="11" id="KW-1185">Reference proteome</keyword>
<comment type="caution">
    <text evidence="10">The sequence shown here is derived from an EMBL/GenBank/DDBJ whole genome shotgun (WGS) entry which is preliminary data.</text>
</comment>
<evidence type="ECO:0000313" key="11">
    <source>
        <dbReference type="Proteomes" id="UP000193118"/>
    </source>
</evidence>
<dbReference type="NCBIfam" id="TIGR02582">
    <property type="entry name" value="cas7_TM1809"/>
    <property type="match status" value="1"/>
</dbReference>
<evidence type="ECO:0000256" key="8">
    <source>
        <dbReference type="ARBA" id="ARBA00033183"/>
    </source>
</evidence>
<keyword evidence="6" id="KW-0694">RNA-binding</keyword>
<gene>
    <name evidence="10" type="ORF">BWD09_00685</name>
</gene>
<dbReference type="GO" id="GO:0004519">
    <property type="term" value="F:endonuclease activity"/>
    <property type="evidence" value="ECO:0007669"/>
    <property type="project" value="UniProtKB-KW"/>
</dbReference>
<dbReference type="InterPro" id="IPR018130">
    <property type="entry name" value="Ribosomal_uS2_CS"/>
</dbReference>
<dbReference type="InterPro" id="IPR005537">
    <property type="entry name" value="RAMP_III_fam"/>
</dbReference>
<evidence type="ECO:0000256" key="3">
    <source>
        <dbReference type="ARBA" id="ARBA00022722"/>
    </source>
</evidence>
<dbReference type="EMBL" id="MTBO01000001">
    <property type="protein sequence ID" value="OSI18809.1"/>
    <property type="molecule type" value="Genomic_DNA"/>
</dbReference>
<dbReference type="GO" id="GO:0005840">
    <property type="term" value="C:ribosome"/>
    <property type="evidence" value="ECO:0007669"/>
    <property type="project" value="InterPro"/>
</dbReference>
<evidence type="ECO:0000256" key="6">
    <source>
        <dbReference type="ARBA" id="ARBA00022884"/>
    </source>
</evidence>
<evidence type="ECO:0000259" key="9">
    <source>
        <dbReference type="Pfam" id="PF03787"/>
    </source>
</evidence>
<proteinExistence type="inferred from homology"/>
<evidence type="ECO:0000256" key="5">
    <source>
        <dbReference type="ARBA" id="ARBA00022801"/>
    </source>
</evidence>
<organism evidence="10 11">
    <name type="scientific">Neisseria dentiae</name>
    <dbReference type="NCBI Taxonomy" id="194197"/>
    <lineage>
        <taxon>Bacteria</taxon>
        <taxon>Pseudomonadati</taxon>
        <taxon>Pseudomonadota</taxon>
        <taxon>Betaproteobacteria</taxon>
        <taxon>Neisseriales</taxon>
        <taxon>Neisseriaceae</taxon>
        <taxon>Neisseria</taxon>
    </lineage>
</organism>
<dbReference type="PROSITE" id="PS00962">
    <property type="entry name" value="RIBOSOMAL_S2_1"/>
    <property type="match status" value="1"/>
</dbReference>
<dbReference type="GO" id="GO:0003723">
    <property type="term" value="F:RNA binding"/>
    <property type="evidence" value="ECO:0007669"/>
    <property type="project" value="UniProtKB-KW"/>
</dbReference>
<dbReference type="GO" id="GO:0006412">
    <property type="term" value="P:translation"/>
    <property type="evidence" value="ECO:0007669"/>
    <property type="project" value="InterPro"/>
</dbReference>
<dbReference type="STRING" id="194197.BWD09_00685"/>
<dbReference type="InterPro" id="IPR013412">
    <property type="entry name" value="CRISPR-assoc_RAMP_Csm3"/>
</dbReference>
<dbReference type="RefSeq" id="WP_085364815.1">
    <property type="nucleotide sequence ID" value="NZ_CAUJPZ010000043.1"/>
</dbReference>
<evidence type="ECO:0000256" key="7">
    <source>
        <dbReference type="ARBA" id="ARBA00023118"/>
    </source>
</evidence>
<dbReference type="Pfam" id="PF03787">
    <property type="entry name" value="RAMPs"/>
    <property type="match status" value="1"/>
</dbReference>
<comment type="similarity">
    <text evidence="1">Belongs to the CRISPR-associated Csm3 family.</text>
</comment>
<dbReference type="AlphaFoldDB" id="A0A1X3DFT0"/>
<dbReference type="GO" id="GO:0051607">
    <property type="term" value="P:defense response to virus"/>
    <property type="evidence" value="ECO:0007669"/>
    <property type="project" value="UniProtKB-KW"/>
</dbReference>
<accession>A0A1X3DFT0</accession>